<evidence type="ECO:0000256" key="5">
    <source>
        <dbReference type="ARBA" id="ARBA00022692"/>
    </source>
</evidence>
<evidence type="ECO:0000256" key="2">
    <source>
        <dbReference type="ARBA" id="ARBA00010110"/>
    </source>
</evidence>
<feature type="transmembrane region" description="Helical" evidence="8">
    <location>
        <begin position="196"/>
        <end position="214"/>
    </location>
</feature>
<dbReference type="EMBL" id="VWRT01000002">
    <property type="protein sequence ID" value="KAE8439669.1"/>
    <property type="molecule type" value="Genomic_DNA"/>
</dbReference>
<proteinExistence type="inferred from homology"/>
<dbReference type="InterPro" id="IPR002657">
    <property type="entry name" value="BilAc:Na_symport/Acr3"/>
</dbReference>
<reference evidence="9 10" key="1">
    <citation type="submission" date="2019-09" db="EMBL/GenBank/DDBJ databases">
        <title>The Halomonas whole genome shotgun (WGS).</title>
        <authorList>
            <person name="Xie Z."/>
        </authorList>
    </citation>
    <scope>NUCLEOTIDE SEQUENCE [LARGE SCALE GENOMIC DNA]</scope>
    <source>
        <strain evidence="9 10">NBT06E8</strain>
    </source>
</reference>
<dbReference type="PANTHER" id="PTHR43057:SF1">
    <property type="entry name" value="ARSENICAL-RESISTANCE PROTEIN 3"/>
    <property type="match status" value="1"/>
</dbReference>
<evidence type="ECO:0000313" key="10">
    <source>
        <dbReference type="Proteomes" id="UP000466130"/>
    </source>
</evidence>
<comment type="similarity">
    <text evidence="2">Belongs to the arsenical resistance-3 (ACR3) (TC 2.A.59) family.</text>
</comment>
<name>A0ABQ6XCE2_9GAMM</name>
<dbReference type="InterPro" id="IPR004706">
    <property type="entry name" value="Arsenical-R_Acr3"/>
</dbReference>
<feature type="transmembrane region" description="Helical" evidence="8">
    <location>
        <begin position="153"/>
        <end position="176"/>
    </location>
</feature>
<keyword evidence="7 8" id="KW-0472">Membrane</keyword>
<sequence>MREQLEQQQSWIYLAFIALGLCLGLLAPEPMAAFEQALWPLLGLLLFATFTQIPLLQIKQGLQDTRFIAALLIGNFVVIPALLGVLVVWIPLPLPVLAGVLLVLLMPCTDWFITFTHLGQGDAARAIAATPLLLLVQMVALPAYLWLLLGSEWLQLTLSPTLLSAFLSLIVLPLLLAWLTERAAQRSATIERATRALGWMPVPLLACVLLIIAATQVTQVLTLRQLLGHAVLIFIGFLIVAALLGKALGHLFQLPPTSTRTLVFSFGTRNSFVMLPIALTLPNGWQAAVVIIVCQSLVELLGMVAYLRWVPKRLIPSKDTKKADAHGK</sequence>
<dbReference type="Proteomes" id="UP000466130">
    <property type="component" value="Unassembled WGS sequence"/>
</dbReference>
<accession>A0ABQ6XCE2</accession>
<evidence type="ECO:0000256" key="1">
    <source>
        <dbReference type="ARBA" id="ARBA00004651"/>
    </source>
</evidence>
<feature type="transmembrane region" description="Helical" evidence="8">
    <location>
        <begin position="285"/>
        <end position="307"/>
    </location>
</feature>
<organism evidence="9 10">
    <name type="scientific">Vreelandella piezotolerans</name>
    <dbReference type="NCBI Taxonomy" id="2609667"/>
    <lineage>
        <taxon>Bacteria</taxon>
        <taxon>Pseudomonadati</taxon>
        <taxon>Pseudomonadota</taxon>
        <taxon>Gammaproteobacteria</taxon>
        <taxon>Oceanospirillales</taxon>
        <taxon>Halomonadaceae</taxon>
        <taxon>Vreelandella</taxon>
    </lineage>
</organism>
<keyword evidence="10" id="KW-1185">Reference proteome</keyword>
<feature type="transmembrane region" description="Helical" evidence="8">
    <location>
        <begin position="261"/>
        <end position="279"/>
    </location>
</feature>
<feature type="transmembrane region" description="Helical" evidence="8">
    <location>
        <begin position="226"/>
        <end position="249"/>
    </location>
</feature>
<feature type="transmembrane region" description="Helical" evidence="8">
    <location>
        <begin position="126"/>
        <end position="147"/>
    </location>
</feature>
<keyword evidence="4" id="KW-1003">Cell membrane</keyword>
<gene>
    <name evidence="9" type="ORF">F1978_04295</name>
</gene>
<protein>
    <submittedName>
        <fullName evidence="9">Arsenic resistance protein</fullName>
    </submittedName>
</protein>
<feature type="transmembrane region" description="Helical" evidence="8">
    <location>
        <begin position="12"/>
        <end position="31"/>
    </location>
</feature>
<dbReference type="PANTHER" id="PTHR43057">
    <property type="entry name" value="ARSENITE EFFLUX TRANSPORTER"/>
    <property type="match status" value="1"/>
</dbReference>
<evidence type="ECO:0000256" key="6">
    <source>
        <dbReference type="ARBA" id="ARBA00022989"/>
    </source>
</evidence>
<evidence type="ECO:0000256" key="7">
    <source>
        <dbReference type="ARBA" id="ARBA00023136"/>
    </source>
</evidence>
<feature type="transmembrane region" description="Helical" evidence="8">
    <location>
        <begin position="68"/>
        <end position="90"/>
    </location>
</feature>
<keyword evidence="3" id="KW-0813">Transport</keyword>
<dbReference type="InterPro" id="IPR038770">
    <property type="entry name" value="Na+/solute_symporter_sf"/>
</dbReference>
<feature type="transmembrane region" description="Helical" evidence="8">
    <location>
        <begin position="37"/>
        <end position="56"/>
    </location>
</feature>
<evidence type="ECO:0000256" key="4">
    <source>
        <dbReference type="ARBA" id="ARBA00022475"/>
    </source>
</evidence>
<comment type="caution">
    <text evidence="9">The sequence shown here is derived from an EMBL/GenBank/DDBJ whole genome shotgun (WGS) entry which is preliminary data.</text>
</comment>
<evidence type="ECO:0000256" key="3">
    <source>
        <dbReference type="ARBA" id="ARBA00022448"/>
    </source>
</evidence>
<keyword evidence="5 8" id="KW-0812">Transmembrane</keyword>
<comment type="subcellular location">
    <subcellularLocation>
        <location evidence="1">Cell membrane</location>
        <topology evidence="1">Multi-pass membrane protein</topology>
    </subcellularLocation>
</comment>
<feature type="transmembrane region" description="Helical" evidence="8">
    <location>
        <begin position="96"/>
        <end position="114"/>
    </location>
</feature>
<evidence type="ECO:0000256" key="8">
    <source>
        <dbReference type="SAM" id="Phobius"/>
    </source>
</evidence>
<dbReference type="Gene3D" id="1.20.1530.20">
    <property type="match status" value="1"/>
</dbReference>
<evidence type="ECO:0000313" key="9">
    <source>
        <dbReference type="EMBL" id="KAE8439669.1"/>
    </source>
</evidence>
<dbReference type="Pfam" id="PF01758">
    <property type="entry name" value="SBF"/>
    <property type="match status" value="1"/>
</dbReference>
<dbReference type="RefSeq" id="WP_153842717.1">
    <property type="nucleotide sequence ID" value="NZ_CP048602.1"/>
</dbReference>
<keyword evidence="6 8" id="KW-1133">Transmembrane helix</keyword>